<dbReference type="Proteomes" id="UP000001542">
    <property type="component" value="Unassembled WGS sequence"/>
</dbReference>
<gene>
    <name evidence="2" type="ORF">TVAG_587620</name>
</gene>
<accession>A2GBI5</accession>
<feature type="region of interest" description="Disordered" evidence="1">
    <location>
        <begin position="81"/>
        <end position="115"/>
    </location>
</feature>
<dbReference type="InParanoid" id="A2GBI5"/>
<reference evidence="2" key="1">
    <citation type="submission" date="2006-10" db="EMBL/GenBank/DDBJ databases">
        <authorList>
            <person name="Amadeo P."/>
            <person name="Zhao Q."/>
            <person name="Wortman J."/>
            <person name="Fraser-Liggett C."/>
            <person name="Carlton J."/>
        </authorList>
    </citation>
    <scope>NUCLEOTIDE SEQUENCE</scope>
    <source>
        <strain evidence="2">G3</strain>
    </source>
</reference>
<evidence type="ECO:0000256" key="1">
    <source>
        <dbReference type="SAM" id="MobiDB-lite"/>
    </source>
</evidence>
<organism evidence="2 3">
    <name type="scientific">Trichomonas vaginalis (strain ATCC PRA-98 / G3)</name>
    <dbReference type="NCBI Taxonomy" id="412133"/>
    <lineage>
        <taxon>Eukaryota</taxon>
        <taxon>Metamonada</taxon>
        <taxon>Parabasalia</taxon>
        <taxon>Trichomonadida</taxon>
        <taxon>Trichomonadidae</taxon>
        <taxon>Trichomonas</taxon>
    </lineage>
</organism>
<dbReference type="VEuPathDB" id="TrichDB:TVAG_587620"/>
<dbReference type="EMBL" id="DS114929">
    <property type="protein sequence ID" value="EAX85482.1"/>
    <property type="molecule type" value="Genomic_DNA"/>
</dbReference>
<sequence length="115" mass="13520">MSRENYQNFHFTSQQVDEITRILRQVPQEKLMSLELQPLPKKEVQILYFPTVNNKNETPQTETKAKEPQQNIIDIPLNFEINTPKLQENNTKPATEKQEAKKQEDLDSWLNNLLG</sequence>
<name>A2GBI5_TRIV3</name>
<dbReference type="RefSeq" id="XP_001298412.1">
    <property type="nucleotide sequence ID" value="XM_001298411.1"/>
</dbReference>
<keyword evidence="3" id="KW-1185">Reference proteome</keyword>
<evidence type="ECO:0000313" key="2">
    <source>
        <dbReference type="EMBL" id="EAX85482.1"/>
    </source>
</evidence>
<protein>
    <submittedName>
        <fullName evidence="2">Uncharacterized protein</fullName>
    </submittedName>
</protein>
<proteinExistence type="predicted"/>
<dbReference type="VEuPathDB" id="TrichDB:TVAGG3_0915210"/>
<dbReference type="KEGG" id="tva:75678623"/>
<reference evidence="2" key="2">
    <citation type="journal article" date="2007" name="Science">
        <title>Draft genome sequence of the sexually transmitted pathogen Trichomonas vaginalis.</title>
        <authorList>
            <person name="Carlton J.M."/>
            <person name="Hirt R.P."/>
            <person name="Silva J.C."/>
            <person name="Delcher A.L."/>
            <person name="Schatz M."/>
            <person name="Zhao Q."/>
            <person name="Wortman J.R."/>
            <person name="Bidwell S.L."/>
            <person name="Alsmark U.C.M."/>
            <person name="Besteiro S."/>
            <person name="Sicheritz-Ponten T."/>
            <person name="Noel C.J."/>
            <person name="Dacks J.B."/>
            <person name="Foster P.G."/>
            <person name="Simillion C."/>
            <person name="Van de Peer Y."/>
            <person name="Miranda-Saavedra D."/>
            <person name="Barton G.J."/>
            <person name="Westrop G.D."/>
            <person name="Mueller S."/>
            <person name="Dessi D."/>
            <person name="Fiori P.L."/>
            <person name="Ren Q."/>
            <person name="Paulsen I."/>
            <person name="Zhang H."/>
            <person name="Bastida-Corcuera F.D."/>
            <person name="Simoes-Barbosa A."/>
            <person name="Brown M.T."/>
            <person name="Hayes R.D."/>
            <person name="Mukherjee M."/>
            <person name="Okumura C.Y."/>
            <person name="Schneider R."/>
            <person name="Smith A.J."/>
            <person name="Vanacova S."/>
            <person name="Villalvazo M."/>
            <person name="Haas B.J."/>
            <person name="Pertea M."/>
            <person name="Feldblyum T.V."/>
            <person name="Utterback T.R."/>
            <person name="Shu C.L."/>
            <person name="Osoegawa K."/>
            <person name="de Jong P.J."/>
            <person name="Hrdy I."/>
            <person name="Horvathova L."/>
            <person name="Zubacova Z."/>
            <person name="Dolezal P."/>
            <person name="Malik S.B."/>
            <person name="Logsdon J.M. Jr."/>
            <person name="Henze K."/>
            <person name="Gupta A."/>
            <person name="Wang C.C."/>
            <person name="Dunne R.L."/>
            <person name="Upcroft J.A."/>
            <person name="Upcroft P."/>
            <person name="White O."/>
            <person name="Salzberg S.L."/>
            <person name="Tang P."/>
            <person name="Chiu C.-H."/>
            <person name="Lee Y.-S."/>
            <person name="Embley T.M."/>
            <person name="Coombs G.H."/>
            <person name="Mottram J.C."/>
            <person name="Tachezy J."/>
            <person name="Fraser-Liggett C.M."/>
            <person name="Johnson P.J."/>
        </authorList>
    </citation>
    <scope>NUCLEOTIDE SEQUENCE [LARGE SCALE GENOMIC DNA]</scope>
    <source>
        <strain evidence="2">G3</strain>
    </source>
</reference>
<evidence type="ECO:0000313" key="3">
    <source>
        <dbReference type="Proteomes" id="UP000001542"/>
    </source>
</evidence>
<dbReference type="AlphaFoldDB" id="A2GBI5"/>
<feature type="compositionally biased region" description="Basic and acidic residues" evidence="1">
    <location>
        <begin position="94"/>
        <end position="105"/>
    </location>
</feature>
<feature type="compositionally biased region" description="Polar residues" evidence="1">
    <location>
        <begin position="81"/>
        <end position="93"/>
    </location>
</feature>